<feature type="domain" description="F-box" evidence="2">
    <location>
        <begin position="1801"/>
        <end position="1855"/>
    </location>
</feature>
<feature type="domain" description="F-box" evidence="2">
    <location>
        <begin position="1381"/>
        <end position="1435"/>
    </location>
</feature>
<evidence type="ECO:0008006" key="6">
    <source>
        <dbReference type="Google" id="ProtNLM"/>
    </source>
</evidence>
<dbReference type="Gramene" id="ORUFI11G06420.1">
    <property type="protein sequence ID" value="ORUFI11G06420.1"/>
    <property type="gene ID" value="ORUFI11G06420"/>
</dbReference>
<dbReference type="PANTHER" id="PTHR34223">
    <property type="entry name" value="OS11G0201299 PROTEIN"/>
    <property type="match status" value="1"/>
</dbReference>
<evidence type="ECO:0000259" key="2">
    <source>
        <dbReference type="PROSITE" id="PS50181"/>
    </source>
</evidence>
<dbReference type="SUPFAM" id="SSF81383">
    <property type="entry name" value="F-box domain"/>
    <property type="match status" value="5"/>
</dbReference>
<dbReference type="InterPro" id="IPR001810">
    <property type="entry name" value="F-box_dom"/>
</dbReference>
<feature type="domain" description="F-box" evidence="2">
    <location>
        <begin position="500"/>
        <end position="550"/>
    </location>
</feature>
<dbReference type="Gene3D" id="1.20.1280.50">
    <property type="match status" value="4"/>
</dbReference>
<dbReference type="InterPro" id="IPR053781">
    <property type="entry name" value="F-box_AtFBL13-like"/>
</dbReference>
<evidence type="ECO:0000313" key="5">
    <source>
        <dbReference type="Proteomes" id="UP000008022"/>
    </source>
</evidence>
<feature type="region of interest" description="Disordered" evidence="1">
    <location>
        <begin position="1774"/>
        <end position="1800"/>
    </location>
</feature>
<dbReference type="eggNOG" id="ENOG502S2XD">
    <property type="taxonomic scope" value="Eukaryota"/>
</dbReference>
<keyword evidence="5" id="KW-1185">Reference proteome</keyword>
<accession>A0A0E0R5L5</accession>
<dbReference type="Pfam" id="PF00646">
    <property type="entry name" value="F-box"/>
    <property type="match status" value="5"/>
</dbReference>
<reference evidence="4" key="2">
    <citation type="submission" date="2015-06" db="UniProtKB">
        <authorList>
            <consortium name="EnsemblPlants"/>
        </authorList>
    </citation>
    <scope>IDENTIFICATION</scope>
</reference>
<feature type="domain" description="ACT" evidence="3">
    <location>
        <begin position="2158"/>
        <end position="2230"/>
    </location>
</feature>
<name>A0A0E0R5L5_ORYRU</name>
<evidence type="ECO:0000259" key="3">
    <source>
        <dbReference type="PROSITE" id="PS51671"/>
    </source>
</evidence>
<dbReference type="Gene3D" id="3.80.10.10">
    <property type="entry name" value="Ribonuclease Inhibitor"/>
    <property type="match status" value="1"/>
</dbReference>
<dbReference type="CDD" id="cd22160">
    <property type="entry name" value="F-box_AtFBL13-like"/>
    <property type="match status" value="5"/>
</dbReference>
<protein>
    <recommendedName>
        <fullName evidence="6">F-box domain-containing protein</fullName>
    </recommendedName>
</protein>
<feature type="domain" description="F-box" evidence="2">
    <location>
        <begin position="959"/>
        <end position="1005"/>
    </location>
</feature>
<dbReference type="PROSITE" id="PS50181">
    <property type="entry name" value="FBOX"/>
    <property type="match status" value="5"/>
</dbReference>
<evidence type="ECO:0000256" key="1">
    <source>
        <dbReference type="SAM" id="MobiDB-lite"/>
    </source>
</evidence>
<dbReference type="SMART" id="SM00256">
    <property type="entry name" value="FBOX"/>
    <property type="match status" value="5"/>
</dbReference>
<dbReference type="Proteomes" id="UP000008022">
    <property type="component" value="Unassembled WGS sequence"/>
</dbReference>
<reference evidence="5" key="1">
    <citation type="submission" date="2013-06" db="EMBL/GenBank/DDBJ databases">
        <authorList>
            <person name="Zhao Q."/>
        </authorList>
    </citation>
    <scope>NUCLEOTIDE SEQUENCE</scope>
    <source>
        <strain evidence="5">cv. W1943</strain>
    </source>
</reference>
<dbReference type="InterPro" id="IPR032675">
    <property type="entry name" value="LRR_dom_sf"/>
</dbReference>
<dbReference type="STRING" id="4529.A0A0E0R5L5"/>
<dbReference type="SUPFAM" id="SSF52058">
    <property type="entry name" value="L domain-like"/>
    <property type="match status" value="1"/>
</dbReference>
<dbReference type="OMA" id="NRCYIGA"/>
<proteinExistence type="predicted"/>
<dbReference type="InterPro" id="IPR036047">
    <property type="entry name" value="F-box-like_dom_sf"/>
</dbReference>
<evidence type="ECO:0000313" key="4">
    <source>
        <dbReference type="EnsemblPlants" id="ORUFI11G06420.1"/>
    </source>
</evidence>
<dbReference type="InterPro" id="IPR053197">
    <property type="entry name" value="F-box_SCFL_complex_component"/>
</dbReference>
<dbReference type="PROSITE" id="PS51671">
    <property type="entry name" value="ACT"/>
    <property type="match status" value="1"/>
</dbReference>
<dbReference type="HOGENOM" id="CLU_230200_0_0_1"/>
<dbReference type="SUPFAM" id="SSF52047">
    <property type="entry name" value="RNI-like"/>
    <property type="match status" value="1"/>
</dbReference>
<dbReference type="InterPro" id="IPR002912">
    <property type="entry name" value="ACT_dom"/>
</dbReference>
<dbReference type="PANTHER" id="PTHR34223:SF47">
    <property type="entry name" value="OS11G0207800 PROTEIN"/>
    <property type="match status" value="1"/>
</dbReference>
<feature type="domain" description="F-box" evidence="2">
    <location>
        <begin position="19"/>
        <end position="73"/>
    </location>
</feature>
<organism evidence="4 5">
    <name type="scientific">Oryza rufipogon</name>
    <name type="common">Brownbeard rice</name>
    <name type="synonym">Asian wild rice</name>
    <dbReference type="NCBI Taxonomy" id="4529"/>
    <lineage>
        <taxon>Eukaryota</taxon>
        <taxon>Viridiplantae</taxon>
        <taxon>Streptophyta</taxon>
        <taxon>Embryophyta</taxon>
        <taxon>Tracheophyta</taxon>
        <taxon>Spermatophyta</taxon>
        <taxon>Magnoliopsida</taxon>
        <taxon>Liliopsida</taxon>
        <taxon>Poales</taxon>
        <taxon>Poaceae</taxon>
        <taxon>BOP clade</taxon>
        <taxon>Oryzoideae</taxon>
        <taxon>Oryzeae</taxon>
        <taxon>Oryzinae</taxon>
        <taxon>Oryza</taxon>
    </lineage>
</organism>
<dbReference type="EnsemblPlants" id="ORUFI11G06420.1">
    <property type="protein sequence ID" value="ORUFI11G06420.1"/>
    <property type="gene ID" value="ORUFI11G06420"/>
</dbReference>
<sequence length="2230" mass="252491">MSPKQKSLRSKRMAEASEEDGIDVLPDALLQHILSFLPAEDAVKTCVLSRRWRHLWKLTPILCITNTERWRSPKDFIKLVNHLVLFRGSSPLHKFEIKINSCAHWMIMSGDSNPFHCAIMWVMYALMCQVQVLTIKNMHAYIEMDDGFSLFSRHLTELNLSGLDFRKFVLNFSSCPALEYIYFSASCCFNSVEKILSQSVKYLTFDFPEFSEHHRTHIYAPNLITLRLDDCWGRVPFLESMPSLIAAFVRPHRDSDDLCSNTYSGNCEDEYCHGCYGMVDNAGNDSAKCVLLGGLSEAKKLELIAGPEMRIFRSDLRWCPLFSKLKSLLLNEWCVANNFWALACILEHSPVLLKLTLQISKETKPMIGAVENYSALVKPAAISKHLKVVKVHCKEVDEGVCETVKFLSTLDVVSSVSRKEIRVQVMMKDPLDELSMVITSVFLGMCFKPLILTNSAEATPRFHFHPHARQPFDGMPPLAPRKRKAVAAARGRKKKERVAPDRISALPDEVLHLVLSLIPVHDAVATCVLARRWLHLWKEAPGLSVEWWDYDEPGDRFISLVDRFFTLRSSSAPLNYCSININFPEFLPEKEQLFVRWIQRALRCQARVLRISLIDWVELPNMTLISQHLTRLELQGISGDDNFLDLSGCPSLVNLNMDTCCIYVDKLSSSSLKTLCLSQCQFSIEYHIWLCFPSLVSLELSYCPGRAPFLESMPSLLQAIVRFDEACEDKCQKSVSGGCDDDDDDYCFGCADEVVAGYGTNGMCLQGLSEATHLELSADPAVYVFRRDLKWCPTFAKLKTLLLDEWCVVGDLSALICFLQHSPILEKLTIQLQKAPTCLMDSEGQYNTSELPFVSNHLKIVEIECKEVNTWVWKILKTLTTYGIPLKQINIKQTSERNGSGCELIYQTFVVFVLQKIRDYVLILSVLVSATTRARQLFDGMPPRIRRAPARRAAPEEVPDRVSALPDEALHAVLSLLPAHDAVRTCVLARRWRHLWEHAPALRVTDVEGWNPRLRGDGLGRFIRFVDGLFVSRRRCDAPLELCDLDFDFPEDKGKDWHVNRWIMLALLRHHARVLRISLPAYITLPDVPLISQRLTRLELDGVLGNDNILDFSCCPALIALKMKCCRINAEKMSSPSVKILSLASCEFYPATRTQMSFPSVVSLELDGCSGSVPFLESMPSLVAAIVRFDDDYADRCDNSVLGDCGDDSCVDCCNYSDRSKCVCLNGLLEATHLELSAEPAMYVFRRDLNLLLACHTFAKLKTLALGEWCMAHDLSALIRFLQQSPILEKLTIKIPEEPKCSMDAGQQKIPEEPFVSNHLKIVEIKCKGKEVMWVCKFLKTLGTFGIPLEKINIKLTSFNFLFDGMRAPARRQAPGGERPDRGISALPDEVLHLVLSLLPAHEAVRTCVLARRWRHLWTDAPGLRVTNGEEWDNPWGSGVDRFVRFVDSLLSLRRRGAPPLEYCDFDFGLEGLLLDKERHVIRWIRRALRCQARVLRISFRNDAELPDMRLLSQHLTRLEICGGIDSDDSFFDLSYCPSLVDLKIESAILIAGRMSSPSLKKLSIIHCDFCSGKRTRMSFPNLASLELGCYYGRAPILERMSSLVEASVRFGCRCEDHCYKSVLGDCGDDSCQGCNDFCELPVDSTSCVCLKGLSEATHLKLLAADPTMYIFRRDLKLHFAYHTFAKLKTLFLNEWCVTPDPSALIWFLQRSPILEKLTLQIQQAPMDSMDSEEHYNSAEQPFASNHLRIVEIECEEVLILSVLVSATTRVDASSRRHSRRPRTPPVRRSAPPGRAMASGADRISDLPEDVLHHVLSLLPSRDAVRTCVLAQRWCDLWRSVPAVRVAGARGWARADAFVLFVDRLLRLRRGRAALDTCDLDLRFDGPFPGGERHGNRWIRRALRRQVRVLRFLLSTVPRVPLPLPDSPLVSDSLTTLELKGVLGNNQVLDFSSCPSLVDLKMEDCYVGGLEMWSPTMRNLSMRYCFFYSNYRARIDFPSLVSFKFNKNLGRTPLLERMPSLATATVRLDHFCDDRCSNGRYDDCGDAECKGCHDYYAPSDYGCVFLEGLTEAKDLKLSAYSDVYLFNRDLKCCSTFSKLKNLVLNAWFVAPDLSALTWFLQYAPLLERLTLKVPNNLVETEGSYSQLEQSFAASHLQIVEIKCKEVHGIILKILEVLNANGIPLEKISIRCSGRELFMNTHVSYYAVINIENCQEKGGIKAQKLLSVKVH</sequence>